<evidence type="ECO:0000256" key="1">
    <source>
        <dbReference type="SAM" id="MobiDB-lite"/>
    </source>
</evidence>
<protein>
    <submittedName>
        <fullName evidence="2">Uncharacterized protein</fullName>
    </submittedName>
</protein>
<evidence type="ECO:0000313" key="3">
    <source>
        <dbReference type="Proteomes" id="UP000887013"/>
    </source>
</evidence>
<dbReference type="EMBL" id="BMAW01121934">
    <property type="protein sequence ID" value="GFT96458.1"/>
    <property type="molecule type" value="Genomic_DNA"/>
</dbReference>
<dbReference type="Proteomes" id="UP000887013">
    <property type="component" value="Unassembled WGS sequence"/>
</dbReference>
<dbReference type="AlphaFoldDB" id="A0A8X6Q572"/>
<reference evidence="2" key="1">
    <citation type="submission" date="2020-08" db="EMBL/GenBank/DDBJ databases">
        <title>Multicomponent nature underlies the extraordinary mechanical properties of spider dragline silk.</title>
        <authorList>
            <person name="Kono N."/>
            <person name="Nakamura H."/>
            <person name="Mori M."/>
            <person name="Yoshida Y."/>
            <person name="Ohtoshi R."/>
            <person name="Malay A.D."/>
            <person name="Moran D.A.P."/>
            <person name="Tomita M."/>
            <person name="Numata K."/>
            <person name="Arakawa K."/>
        </authorList>
    </citation>
    <scope>NUCLEOTIDE SEQUENCE</scope>
</reference>
<keyword evidence="3" id="KW-1185">Reference proteome</keyword>
<sequence length="94" mass="10113">MGNFLMLPRTRLRLMMESDLTVRSSEYGRRQAALGRNKGSRRATVPALPRPGNFFSPSSAYSANGAYRAEAAAAKDGNAGAFATGAKQRCSSQR</sequence>
<evidence type="ECO:0000313" key="2">
    <source>
        <dbReference type="EMBL" id="GFT96458.1"/>
    </source>
</evidence>
<feature type="region of interest" description="Disordered" evidence="1">
    <location>
        <begin position="30"/>
        <end position="51"/>
    </location>
</feature>
<organism evidence="2 3">
    <name type="scientific">Nephila pilipes</name>
    <name type="common">Giant wood spider</name>
    <name type="synonym">Nephila maculata</name>
    <dbReference type="NCBI Taxonomy" id="299642"/>
    <lineage>
        <taxon>Eukaryota</taxon>
        <taxon>Metazoa</taxon>
        <taxon>Ecdysozoa</taxon>
        <taxon>Arthropoda</taxon>
        <taxon>Chelicerata</taxon>
        <taxon>Arachnida</taxon>
        <taxon>Araneae</taxon>
        <taxon>Araneomorphae</taxon>
        <taxon>Entelegynae</taxon>
        <taxon>Araneoidea</taxon>
        <taxon>Nephilidae</taxon>
        <taxon>Nephila</taxon>
    </lineage>
</organism>
<gene>
    <name evidence="2" type="ORF">NPIL_538261</name>
</gene>
<proteinExistence type="predicted"/>
<name>A0A8X6Q572_NEPPI</name>
<comment type="caution">
    <text evidence="2">The sequence shown here is derived from an EMBL/GenBank/DDBJ whole genome shotgun (WGS) entry which is preliminary data.</text>
</comment>
<accession>A0A8X6Q572</accession>